<dbReference type="AlphaFoldDB" id="A0A6L0XNM3"/>
<sequence>MSISPQPEDDSALLVRLIEEDLFLDHIDKCSGNSAEKVSADHRYLIENVFPTLVPALQDLIKQYRDQITQDGTASGAANKAQPDPVMWLAQYLLRNNVHSGASRLTHHPFQIINRAALNIDRRVNTSAPDGAQPELSLDGT</sequence>
<gene>
    <name evidence="1" type="ORF">LINF_320027800</name>
</gene>
<reference evidence="1" key="1">
    <citation type="submission" date="2020-06" db="EMBL/GenBank/DDBJ databases">
        <authorList>
            <person name="Gonzalez-de la Fuente S."/>
            <person name="Peiro-Pastor R."/>
            <person name="Rastrojo A."/>
            <person name="Moreno J."/>
            <person name="Carrasco-Ramiro F."/>
            <person name="Requena JM."/>
            <person name="Aguado B."/>
        </authorList>
    </citation>
    <scope>NUCLEOTIDE SEQUENCE</scope>
</reference>
<dbReference type="VEuPathDB" id="TriTrypDB:LINF_320027800"/>
<dbReference type="EMBL" id="LR812965">
    <property type="protein sequence ID" value="CAC9525838.1"/>
    <property type="molecule type" value="Genomic_DNA"/>
</dbReference>
<dbReference type="Proteomes" id="UP000255414">
    <property type="component" value="Chromosome 32"/>
</dbReference>
<evidence type="ECO:0000313" key="1">
    <source>
        <dbReference type="EMBL" id="CAC9525838.1"/>
    </source>
</evidence>
<organism evidence="1 2">
    <name type="scientific">Leishmania infantum</name>
    <dbReference type="NCBI Taxonomy" id="5671"/>
    <lineage>
        <taxon>Eukaryota</taxon>
        <taxon>Discoba</taxon>
        <taxon>Euglenozoa</taxon>
        <taxon>Kinetoplastea</taxon>
        <taxon>Metakinetoplastina</taxon>
        <taxon>Trypanosomatida</taxon>
        <taxon>Trypanosomatidae</taxon>
        <taxon>Leishmaniinae</taxon>
        <taxon>Leishmania</taxon>
    </lineage>
</organism>
<dbReference type="Gene3D" id="1.20.890.10">
    <property type="entry name" value="cAMP-dependent protein kinase regulatory subunit, dimerization-anchoring domain"/>
    <property type="match status" value="1"/>
</dbReference>
<accession>A0A6L0XNM3</accession>
<proteinExistence type="predicted"/>
<evidence type="ECO:0000313" key="2">
    <source>
        <dbReference type="Proteomes" id="UP000255414"/>
    </source>
</evidence>
<dbReference type="CDD" id="cd22968">
    <property type="entry name" value="DD_EFCAB5"/>
    <property type="match status" value="1"/>
</dbReference>
<name>A0A6L0XNM3_LEIIN</name>
<protein>
    <submittedName>
        <fullName evidence="1">Hypothetical_protein</fullName>
    </submittedName>
</protein>